<name>G2E742_9GAMM</name>
<dbReference type="OrthoDB" id="5773058at2"/>
<keyword evidence="2" id="KW-1185">Reference proteome</keyword>
<dbReference type="RefSeq" id="WP_007042818.1">
    <property type="nucleotide sequence ID" value="NZ_AFWT01000047.1"/>
</dbReference>
<dbReference type="eggNOG" id="ENOG5033DCG">
    <property type="taxonomic scope" value="Bacteria"/>
</dbReference>
<dbReference type="AlphaFoldDB" id="G2E742"/>
<gene>
    <name evidence="1" type="ORF">ThidrDRAFT_4105</name>
</gene>
<reference evidence="1 2" key="1">
    <citation type="submission" date="2011-06" db="EMBL/GenBank/DDBJ databases">
        <title>The draft genome of Thiorhodococcus drewsii AZ1.</title>
        <authorList>
            <consortium name="US DOE Joint Genome Institute (JGI-PGF)"/>
            <person name="Lucas S."/>
            <person name="Han J."/>
            <person name="Lapidus A."/>
            <person name="Cheng J.-F."/>
            <person name="Goodwin L."/>
            <person name="Pitluck S."/>
            <person name="Peters L."/>
            <person name="Land M.L."/>
            <person name="Hauser L."/>
            <person name="Vogl K."/>
            <person name="Liu Z."/>
            <person name="Imhoff J."/>
            <person name="Thiel V."/>
            <person name="Frigaard N.-U."/>
            <person name="Bryant D.A."/>
            <person name="Woyke T.J."/>
        </authorList>
    </citation>
    <scope>NUCLEOTIDE SEQUENCE [LARGE SCALE GENOMIC DNA]</scope>
    <source>
        <strain evidence="1 2">AZ1</strain>
    </source>
</reference>
<dbReference type="STRING" id="765913.ThidrDRAFT_4105"/>
<sequence>MADAKSIPDDLKNLPEYPLDRAVKLWALVFRDIALYPTTEEQRQYQSAWREIARILRSTGKVQCKETSVTLPPPEPSPFDRRDECHRTRIQKTIREWITGPDFAALFAEKGRPGVIGFGDEPTPSVGQLDKPLREIERRTLLTIIEALAQHAKIDTTHHEAAGTTIAKLTDEIGAHVDSGTIARHLKKIPDAIEARTK</sequence>
<organism evidence="1 2">
    <name type="scientific">Thiorhodococcus drewsii AZ1</name>
    <dbReference type="NCBI Taxonomy" id="765913"/>
    <lineage>
        <taxon>Bacteria</taxon>
        <taxon>Pseudomonadati</taxon>
        <taxon>Pseudomonadota</taxon>
        <taxon>Gammaproteobacteria</taxon>
        <taxon>Chromatiales</taxon>
        <taxon>Chromatiaceae</taxon>
        <taxon>Thiorhodococcus</taxon>
    </lineage>
</organism>
<accession>G2E742</accession>
<comment type="caution">
    <text evidence="1">The sequence shown here is derived from an EMBL/GenBank/DDBJ whole genome shotgun (WGS) entry which is preliminary data.</text>
</comment>
<evidence type="ECO:0000313" key="1">
    <source>
        <dbReference type="EMBL" id="EGV28073.1"/>
    </source>
</evidence>
<evidence type="ECO:0000313" key="2">
    <source>
        <dbReference type="Proteomes" id="UP000004200"/>
    </source>
</evidence>
<protein>
    <submittedName>
        <fullName evidence="1">Uncharacterized protein</fullName>
    </submittedName>
</protein>
<proteinExistence type="predicted"/>
<dbReference type="Proteomes" id="UP000004200">
    <property type="component" value="Unassembled WGS sequence"/>
</dbReference>
<dbReference type="EMBL" id="AFWT01000047">
    <property type="protein sequence ID" value="EGV28073.1"/>
    <property type="molecule type" value="Genomic_DNA"/>
</dbReference>